<dbReference type="Pfam" id="PF01536">
    <property type="entry name" value="SAM_decarbox"/>
    <property type="match status" value="1"/>
</dbReference>
<sequence>MAQGVQIFMKHQKMHGSMCSNIHATPEKRSRYASYEAVGFDPNLVDFKTFMKRLLSCFEPKQFSLATIQSLDRAAWGEEQGNNSASDRAFDSVDQKATNQ</sequence>
<name>A0AAP0EWJ4_9MAGN</name>
<comment type="similarity">
    <text evidence="2">Belongs to the eukaryotic AdoMetDC family.</text>
</comment>
<keyword evidence="3" id="KW-0745">Spermidine biosynthesis</keyword>
<dbReference type="SUPFAM" id="SSF56276">
    <property type="entry name" value="S-adenosylmethionine decarboxylase"/>
    <property type="match status" value="1"/>
</dbReference>
<dbReference type="Proteomes" id="UP001420932">
    <property type="component" value="Unassembled WGS sequence"/>
</dbReference>
<dbReference type="InterPro" id="IPR048283">
    <property type="entry name" value="AdoMetDC-like"/>
</dbReference>
<feature type="region of interest" description="Disordered" evidence="5">
    <location>
        <begin position="77"/>
        <end position="100"/>
    </location>
</feature>
<dbReference type="EMBL" id="JBBNAF010000011">
    <property type="protein sequence ID" value="KAK9098028.1"/>
    <property type="molecule type" value="Genomic_DNA"/>
</dbReference>
<accession>A0AAP0EWJ4</accession>
<keyword evidence="4" id="KW-0620">Polyamine biosynthesis</keyword>
<dbReference type="AlphaFoldDB" id="A0AAP0EWJ4"/>
<protein>
    <submittedName>
        <fullName evidence="6">Uncharacterized protein</fullName>
    </submittedName>
</protein>
<dbReference type="InterPro" id="IPR016067">
    <property type="entry name" value="S-AdoMet_deCO2ase_core"/>
</dbReference>
<evidence type="ECO:0000256" key="3">
    <source>
        <dbReference type="ARBA" id="ARBA00023066"/>
    </source>
</evidence>
<evidence type="ECO:0000256" key="1">
    <source>
        <dbReference type="ARBA" id="ARBA00004911"/>
    </source>
</evidence>
<organism evidence="6 7">
    <name type="scientific">Stephania yunnanensis</name>
    <dbReference type="NCBI Taxonomy" id="152371"/>
    <lineage>
        <taxon>Eukaryota</taxon>
        <taxon>Viridiplantae</taxon>
        <taxon>Streptophyta</taxon>
        <taxon>Embryophyta</taxon>
        <taxon>Tracheophyta</taxon>
        <taxon>Spermatophyta</taxon>
        <taxon>Magnoliopsida</taxon>
        <taxon>Ranunculales</taxon>
        <taxon>Menispermaceae</taxon>
        <taxon>Menispermoideae</taxon>
        <taxon>Cissampelideae</taxon>
        <taxon>Stephania</taxon>
    </lineage>
</organism>
<dbReference type="Gene3D" id="3.60.90.10">
    <property type="entry name" value="S-adenosylmethionine decarboxylase"/>
    <property type="match status" value="1"/>
</dbReference>
<evidence type="ECO:0000256" key="4">
    <source>
        <dbReference type="ARBA" id="ARBA00023115"/>
    </source>
</evidence>
<evidence type="ECO:0000256" key="2">
    <source>
        <dbReference type="ARBA" id="ARBA00008466"/>
    </source>
</evidence>
<keyword evidence="7" id="KW-1185">Reference proteome</keyword>
<evidence type="ECO:0000313" key="6">
    <source>
        <dbReference type="EMBL" id="KAK9098028.1"/>
    </source>
</evidence>
<evidence type="ECO:0000256" key="5">
    <source>
        <dbReference type="SAM" id="MobiDB-lite"/>
    </source>
</evidence>
<reference evidence="6 7" key="1">
    <citation type="submission" date="2024-01" db="EMBL/GenBank/DDBJ databases">
        <title>Genome assemblies of Stephania.</title>
        <authorList>
            <person name="Yang L."/>
        </authorList>
    </citation>
    <scope>NUCLEOTIDE SEQUENCE [LARGE SCALE GENOMIC DNA]</scope>
    <source>
        <strain evidence="6">YNDBR</strain>
        <tissue evidence="6">Leaf</tissue>
    </source>
</reference>
<comment type="pathway">
    <text evidence="1">Amine and polyamine biosynthesis; S-adenosylmethioninamine biosynthesis; S-adenosylmethioninamine from S-adenosyl-L-methionine: step 1/1.</text>
</comment>
<evidence type="ECO:0000313" key="7">
    <source>
        <dbReference type="Proteomes" id="UP001420932"/>
    </source>
</evidence>
<proteinExistence type="inferred from homology"/>
<gene>
    <name evidence="6" type="ORF">Syun_025073</name>
</gene>
<comment type="caution">
    <text evidence="6">The sequence shown here is derived from an EMBL/GenBank/DDBJ whole genome shotgun (WGS) entry which is preliminary data.</text>
</comment>
<dbReference type="GO" id="GO:0008295">
    <property type="term" value="P:spermidine biosynthetic process"/>
    <property type="evidence" value="ECO:0007669"/>
    <property type="project" value="UniProtKB-KW"/>
</dbReference>
<dbReference type="GO" id="GO:0004014">
    <property type="term" value="F:adenosylmethionine decarboxylase activity"/>
    <property type="evidence" value="ECO:0007669"/>
    <property type="project" value="InterPro"/>
</dbReference>